<dbReference type="InterPro" id="IPR036102">
    <property type="entry name" value="OsmC/Ohrsf"/>
</dbReference>
<organism evidence="2 3">
    <name type="scientific">Streptomyces wuyuanensis</name>
    <dbReference type="NCBI Taxonomy" id="1196353"/>
    <lineage>
        <taxon>Bacteria</taxon>
        <taxon>Bacillati</taxon>
        <taxon>Actinomycetota</taxon>
        <taxon>Actinomycetes</taxon>
        <taxon>Kitasatosporales</taxon>
        <taxon>Streptomycetaceae</taxon>
        <taxon>Streptomyces</taxon>
    </lineage>
</organism>
<dbReference type="STRING" id="1196353.SAMN05444921_118140"/>
<dbReference type="InterPro" id="IPR015946">
    <property type="entry name" value="KH_dom-like_a/b"/>
</dbReference>
<evidence type="ECO:0000313" key="3">
    <source>
        <dbReference type="Proteomes" id="UP000199063"/>
    </source>
</evidence>
<dbReference type="AlphaFoldDB" id="A0A1G9YIF8"/>
<dbReference type="InterPro" id="IPR003718">
    <property type="entry name" value="OsmC/Ohr_fam"/>
</dbReference>
<name>A0A1G9YIF8_9ACTN</name>
<dbReference type="EMBL" id="FNHI01000018">
    <property type="protein sequence ID" value="SDN08243.1"/>
    <property type="molecule type" value="Genomic_DNA"/>
</dbReference>
<keyword evidence="3" id="KW-1185">Reference proteome</keyword>
<sequence>MEEHHRTTHSHHLHTRCGRAIRVARFAPHELPAGMGRVVLDTLRAPYDDREVWASLTPQEARQLAGLLLSEAEAVESRACTSEPHVAVVPLSGDAFEVTVRGHTLRVDQPLDDGGQDTGPTPVEMFVASLAACVAHYAGRFLDRHGLDRGALRVTADHTMAADRPARVATLTVDVHVPELPPARAGALEAVASHCTVKNTLQLPPTLTVRIHGNGSDPRPMHSSAASGDQPRR</sequence>
<reference evidence="3" key="1">
    <citation type="submission" date="2016-10" db="EMBL/GenBank/DDBJ databases">
        <authorList>
            <person name="Varghese N."/>
            <person name="Submissions S."/>
        </authorList>
    </citation>
    <scope>NUCLEOTIDE SEQUENCE [LARGE SCALE GENOMIC DNA]</scope>
    <source>
        <strain evidence="3">CGMCC 4.7042</strain>
    </source>
</reference>
<feature type="region of interest" description="Disordered" evidence="1">
    <location>
        <begin position="210"/>
        <end position="233"/>
    </location>
</feature>
<dbReference type="Gene3D" id="3.30.300.20">
    <property type="match status" value="1"/>
</dbReference>
<dbReference type="Proteomes" id="UP000199063">
    <property type="component" value="Unassembled WGS sequence"/>
</dbReference>
<dbReference type="PANTHER" id="PTHR39624:SF2">
    <property type="entry name" value="OSMC-LIKE PROTEIN"/>
    <property type="match status" value="1"/>
</dbReference>
<dbReference type="Pfam" id="PF02566">
    <property type="entry name" value="OsmC"/>
    <property type="match status" value="1"/>
</dbReference>
<proteinExistence type="predicted"/>
<protein>
    <submittedName>
        <fullName evidence="2">Uncharacterized OsmC-related protein</fullName>
    </submittedName>
</protein>
<gene>
    <name evidence="2" type="ORF">SAMN05444921_118140</name>
</gene>
<dbReference type="PANTHER" id="PTHR39624">
    <property type="entry name" value="PROTEIN INVOLVED IN RIMO-MEDIATED BETA-METHYLTHIOLATION OF RIBOSOMAL PROTEIN S12 YCAO"/>
    <property type="match status" value="1"/>
</dbReference>
<dbReference type="SUPFAM" id="SSF82784">
    <property type="entry name" value="OsmC-like"/>
    <property type="match status" value="1"/>
</dbReference>
<evidence type="ECO:0000256" key="1">
    <source>
        <dbReference type="SAM" id="MobiDB-lite"/>
    </source>
</evidence>
<accession>A0A1G9YIF8</accession>
<evidence type="ECO:0000313" key="2">
    <source>
        <dbReference type="EMBL" id="SDN08243.1"/>
    </source>
</evidence>